<dbReference type="SMART" id="SM00120">
    <property type="entry name" value="HX"/>
    <property type="match status" value="4"/>
</dbReference>
<dbReference type="PIRSF" id="PIRSF001191">
    <property type="entry name" value="Peptidase_M10A_matrix"/>
    <property type="match status" value="1"/>
</dbReference>
<dbReference type="GO" id="GO:0005615">
    <property type="term" value="C:extracellular space"/>
    <property type="evidence" value="ECO:0007669"/>
    <property type="project" value="TreeGrafter"/>
</dbReference>
<dbReference type="Gene3D" id="2.110.10.10">
    <property type="entry name" value="Hemopexin-like domain"/>
    <property type="match status" value="1"/>
</dbReference>
<dbReference type="InterPro" id="IPR036375">
    <property type="entry name" value="Hemopexin-like_dom_sf"/>
</dbReference>
<feature type="binding site" evidence="11">
    <location>
        <position position="205"/>
    </location>
    <ligand>
        <name>Ca(2+)</name>
        <dbReference type="ChEBI" id="CHEBI:29108"/>
        <label>1</label>
    </ligand>
</feature>
<comment type="caution">
    <text evidence="15">The sequence shown here is derived from an EMBL/GenBank/DDBJ whole genome shotgun (WGS) entry which is preliminary data.</text>
</comment>
<keyword evidence="13" id="KW-0732">Signal</keyword>
<dbReference type="PANTHER" id="PTHR10201">
    <property type="entry name" value="MATRIX METALLOPROTEINASE"/>
    <property type="match status" value="1"/>
</dbReference>
<feature type="binding site" evidence="11">
    <location>
        <position position="202"/>
    </location>
    <ligand>
        <name>Ca(2+)</name>
        <dbReference type="ChEBI" id="CHEBI:29108"/>
        <label>3</label>
    </ligand>
</feature>
<reference evidence="15 16" key="1">
    <citation type="journal article" date="2018" name="Nat. Ecol. Evol.">
        <title>Shark genomes provide insights into elasmobranch evolution and the origin of vertebrates.</title>
        <authorList>
            <person name="Hara Y"/>
            <person name="Yamaguchi K"/>
            <person name="Onimaru K"/>
            <person name="Kadota M"/>
            <person name="Koyanagi M"/>
            <person name="Keeley SD"/>
            <person name="Tatsumi K"/>
            <person name="Tanaka K"/>
            <person name="Motone F"/>
            <person name="Kageyama Y"/>
            <person name="Nozu R"/>
            <person name="Adachi N"/>
            <person name="Nishimura O"/>
            <person name="Nakagawa R"/>
            <person name="Tanegashima C"/>
            <person name="Kiyatake I"/>
            <person name="Matsumoto R"/>
            <person name="Murakumo K"/>
            <person name="Nishida K"/>
            <person name="Terakita A"/>
            <person name="Kuratani S"/>
            <person name="Sato K"/>
            <person name="Hyodo S Kuraku.S."/>
        </authorList>
    </citation>
    <scope>NUCLEOTIDE SEQUENCE [LARGE SCALE GENOMIC DNA]</scope>
</reference>
<dbReference type="EMBL" id="BEZZ01000607">
    <property type="protein sequence ID" value="GCC34516.1"/>
    <property type="molecule type" value="Genomic_DNA"/>
</dbReference>
<feature type="binding site" evidence="11">
    <location>
        <position position="200"/>
    </location>
    <ligand>
        <name>Zn(2+)</name>
        <dbReference type="ChEBI" id="CHEBI:29105"/>
        <label>1</label>
    </ligand>
</feature>
<feature type="binding site" evidence="11">
    <location>
        <position position="205"/>
    </location>
    <ligand>
        <name>Ca(2+)</name>
        <dbReference type="ChEBI" id="CHEBI:29108"/>
        <label>3</label>
    </ligand>
</feature>
<evidence type="ECO:0000259" key="14">
    <source>
        <dbReference type="SMART" id="SM00235"/>
    </source>
</evidence>
<feature type="binding site" evidence="11">
    <location>
        <position position="303"/>
    </location>
    <ligand>
        <name>Ca(2+)</name>
        <dbReference type="ChEBI" id="CHEBI:29108"/>
        <label>4</label>
    </ligand>
</feature>
<evidence type="ECO:0000256" key="13">
    <source>
        <dbReference type="SAM" id="SignalP"/>
    </source>
</evidence>
<dbReference type="STRING" id="137246.A0A401SVX8"/>
<protein>
    <recommendedName>
        <fullName evidence="14">Peptidase metallopeptidase domain-containing protein</fullName>
    </recommendedName>
</protein>
<proteinExistence type="inferred from homology"/>
<keyword evidence="6 10" id="KW-0862">Zinc</keyword>
<dbReference type="Pfam" id="PF00413">
    <property type="entry name" value="Peptidase_M10"/>
    <property type="match status" value="1"/>
</dbReference>
<comment type="cofactor">
    <cofactor evidence="11">
        <name>Zn(2+)</name>
        <dbReference type="ChEBI" id="CHEBI:29105"/>
    </cofactor>
    <text evidence="11">Binds 2 Zn(2+) ions per subunit.</text>
</comment>
<evidence type="ECO:0000256" key="10">
    <source>
        <dbReference type="PIRSR" id="PIRSR001191-2"/>
    </source>
</evidence>
<dbReference type="GO" id="GO:0004222">
    <property type="term" value="F:metalloendopeptidase activity"/>
    <property type="evidence" value="ECO:0007669"/>
    <property type="project" value="InterPro"/>
</dbReference>
<comment type="similarity">
    <text evidence="1">Belongs to the peptidase M10A family.</text>
</comment>
<gene>
    <name evidence="15" type="ORF">chiPu_0012990</name>
</gene>
<dbReference type="OrthoDB" id="65569at2759"/>
<evidence type="ECO:0000256" key="3">
    <source>
        <dbReference type="ARBA" id="ARBA00022723"/>
    </source>
</evidence>
<evidence type="ECO:0000313" key="16">
    <source>
        <dbReference type="Proteomes" id="UP000287033"/>
    </source>
</evidence>
<feature type="binding site" evidence="10">
    <location>
        <position position="227"/>
    </location>
    <ligand>
        <name>Zn(2+)</name>
        <dbReference type="ChEBI" id="CHEBI:29105"/>
        <label>2</label>
        <note>catalytic</note>
    </ligand>
</feature>
<keyword evidence="11" id="KW-0106">Calcium</keyword>
<feature type="repeat" description="Hemopexin" evidence="12">
    <location>
        <begin position="295"/>
        <end position="343"/>
    </location>
</feature>
<feature type="binding site" evidence="11">
    <location>
        <position position="179"/>
    </location>
    <ligand>
        <name>Ca(2+)</name>
        <dbReference type="ChEBI" id="CHEBI:29108"/>
        <label>3</label>
    </ligand>
</feature>
<dbReference type="PROSITE" id="PS51642">
    <property type="entry name" value="HEMOPEXIN_2"/>
    <property type="match status" value="4"/>
</dbReference>
<dbReference type="GO" id="GO:0030198">
    <property type="term" value="P:extracellular matrix organization"/>
    <property type="evidence" value="ECO:0007669"/>
    <property type="project" value="TreeGrafter"/>
</dbReference>
<dbReference type="PRINTS" id="PR00138">
    <property type="entry name" value="MATRIXIN"/>
</dbReference>
<evidence type="ECO:0000256" key="12">
    <source>
        <dbReference type="PROSITE-ProRule" id="PRU01011"/>
    </source>
</evidence>
<feature type="binding site" evidence="11">
    <location>
        <position position="348"/>
    </location>
    <ligand>
        <name>Ca(2+)</name>
        <dbReference type="ChEBI" id="CHEBI:29108"/>
        <label>4</label>
    </ligand>
</feature>
<keyword evidence="3 10" id="KW-0479">Metal-binding</keyword>
<feature type="active site" evidence="9">
    <location>
        <position position="224"/>
    </location>
</feature>
<dbReference type="GO" id="GO:0006508">
    <property type="term" value="P:proteolysis"/>
    <property type="evidence" value="ECO:0007669"/>
    <property type="project" value="UniProtKB-KW"/>
</dbReference>
<keyword evidence="4" id="KW-0677">Repeat</keyword>
<dbReference type="AlphaFoldDB" id="A0A401SVX8"/>
<evidence type="ECO:0000256" key="6">
    <source>
        <dbReference type="ARBA" id="ARBA00022833"/>
    </source>
</evidence>
<dbReference type="PANTHER" id="PTHR10201:SF20">
    <property type="entry name" value="STROMELYSIN-3"/>
    <property type="match status" value="1"/>
</dbReference>
<dbReference type="Gene3D" id="3.40.390.10">
    <property type="entry name" value="Collagenase (Catalytic Domain)"/>
    <property type="match status" value="1"/>
</dbReference>
<dbReference type="InterPro" id="IPR006026">
    <property type="entry name" value="Peptidase_Metallo"/>
</dbReference>
<feature type="repeat" description="Hemopexin" evidence="12">
    <location>
        <begin position="389"/>
        <end position="437"/>
    </location>
</feature>
<keyword evidence="7" id="KW-0482">Metalloprotease</keyword>
<feature type="repeat" description="Hemopexin" evidence="12">
    <location>
        <begin position="344"/>
        <end position="388"/>
    </location>
</feature>
<feature type="binding site" evidence="10">
    <location>
        <position position="223"/>
    </location>
    <ligand>
        <name>Zn(2+)</name>
        <dbReference type="ChEBI" id="CHEBI:29105"/>
        <label>2</label>
        <note>catalytic</note>
    </ligand>
</feature>
<feature type="binding site" description="in inhibited form" evidence="11">
    <location>
        <position position="84"/>
    </location>
    <ligand>
        <name>Zn(2+)</name>
        <dbReference type="ChEBI" id="CHEBI:29105"/>
        <label>2</label>
        <note>catalytic</note>
    </ligand>
</feature>
<feature type="repeat" description="Hemopexin" evidence="12">
    <location>
        <begin position="438"/>
        <end position="485"/>
    </location>
</feature>
<sequence length="493" mass="56724">MLVSWVVVILLVCSGGSSSLPIPREQEHHHHHRGWSHELSLPSQKQRPGRWQFQSHHKDLLQPTEHAFQNSAGATSAFLNPRRCGVPDLPSGKNIQHGSSKRKRRFVLAGGRWNKTDLTYKIVRFPWQLNQVKVRQAIAEAVRVWSDVTPLTFTEVQDTSADIIIEFTRYWHGDNLPFDGPGGVLAHAFYPQTPRAGNIHFDYDELWTTDSNKGTDLLQVAAHEFGHALGLQHSKVPKSLMSPYYTFRYPLSLAEDDRQGIQYLYGSSHGYGVEHPDRNTETNELPRVDYHGKEPDACETDFDAVSMIRGELFFFKSEYVWRLRDGHLQPGYPALASRHWRAIPDHIDAGFEDSSGNFWFFQGSNYWIYDGENQVLGPRLISELGLSAVDIQAALMWGLEEKRKIYFFKGSNYWRFNMNQNALDSFYPRNTNDWRGIPANIDGAFQDEHGYAYFLSGRYYWKFDPVQVKVQEGYPRLIGHDFFGCAASRQLYT</sequence>
<accession>A0A401SVX8</accession>
<dbReference type="GO" id="GO:0030574">
    <property type="term" value="P:collagen catabolic process"/>
    <property type="evidence" value="ECO:0007669"/>
    <property type="project" value="TreeGrafter"/>
</dbReference>
<evidence type="ECO:0000256" key="4">
    <source>
        <dbReference type="ARBA" id="ARBA00022737"/>
    </source>
</evidence>
<dbReference type="CDD" id="cd04278">
    <property type="entry name" value="ZnMc_MMP"/>
    <property type="match status" value="1"/>
</dbReference>
<dbReference type="CDD" id="cd00094">
    <property type="entry name" value="HX"/>
    <property type="match status" value="1"/>
</dbReference>
<dbReference type="OMA" id="YWRFNPH"/>
<evidence type="ECO:0000256" key="7">
    <source>
        <dbReference type="ARBA" id="ARBA00023049"/>
    </source>
</evidence>
<feature type="binding site" evidence="11">
    <location>
        <position position="174"/>
    </location>
    <ligand>
        <name>Zn(2+)</name>
        <dbReference type="ChEBI" id="CHEBI:29105"/>
        <label>1</label>
    </ligand>
</feature>
<feature type="binding site" evidence="11">
    <location>
        <position position="162"/>
    </location>
    <ligand>
        <name>Ca(2+)</name>
        <dbReference type="ChEBI" id="CHEBI:29108"/>
        <label>2</label>
    </ligand>
</feature>
<feature type="binding site" evidence="11">
    <location>
        <position position="394"/>
    </location>
    <ligand>
        <name>Ca(2+)</name>
        <dbReference type="ChEBI" id="CHEBI:29108"/>
        <label>5</label>
    </ligand>
</feature>
<keyword evidence="8" id="KW-0865">Zymogen</keyword>
<evidence type="ECO:0000256" key="5">
    <source>
        <dbReference type="ARBA" id="ARBA00022801"/>
    </source>
</evidence>
<feature type="binding site" evidence="11">
    <location>
        <position position="442"/>
    </location>
    <ligand>
        <name>Ca(2+)</name>
        <dbReference type="ChEBI" id="CHEBI:29108"/>
        <label>4</label>
    </ligand>
</feature>
<evidence type="ECO:0000256" key="9">
    <source>
        <dbReference type="PIRSR" id="PIRSR001191-1"/>
    </source>
</evidence>
<feature type="binding site" evidence="11">
    <location>
        <position position="241"/>
    </location>
    <ligand>
        <name>Zn(2+)</name>
        <dbReference type="ChEBI" id="CHEBI:29105"/>
        <label>2</label>
        <note>catalytic</note>
    </ligand>
</feature>
<dbReference type="FunFam" id="2.110.10.10:FF:000005">
    <property type="entry name" value="Stromelysin-3 preproprotein"/>
    <property type="match status" value="1"/>
</dbReference>
<dbReference type="InterPro" id="IPR000585">
    <property type="entry name" value="Hemopexin-like_dom"/>
</dbReference>
<feature type="domain" description="Peptidase metallopeptidase" evidence="14">
    <location>
        <begin position="109"/>
        <end position="267"/>
    </location>
</feature>
<dbReference type="SMART" id="SM00235">
    <property type="entry name" value="ZnMc"/>
    <property type="match status" value="1"/>
</dbReference>
<dbReference type="InterPro" id="IPR033739">
    <property type="entry name" value="M10A_MMP"/>
</dbReference>
<dbReference type="Proteomes" id="UP000287033">
    <property type="component" value="Unassembled WGS sequence"/>
</dbReference>
<comment type="cofactor">
    <cofactor evidence="11">
        <name>Ca(2+)</name>
        <dbReference type="ChEBI" id="CHEBI:29108"/>
    </cofactor>
    <text evidence="11">Can bind about 5 Ca(2+) ions per subunit.</text>
</comment>
<feature type="chain" id="PRO_5019036780" description="Peptidase metallopeptidase domain-containing protein" evidence="13">
    <location>
        <begin position="20"/>
        <end position="493"/>
    </location>
</feature>
<dbReference type="InterPro" id="IPR024079">
    <property type="entry name" value="MetalloPept_cat_dom_sf"/>
</dbReference>
<name>A0A401SVX8_CHIPU</name>
<feature type="binding site" evidence="10">
    <location>
        <position position="233"/>
    </location>
    <ligand>
        <name>Zn(2+)</name>
        <dbReference type="ChEBI" id="CHEBI:29105"/>
        <label>2</label>
        <note>catalytic</note>
    </ligand>
</feature>
<dbReference type="GO" id="GO:0031012">
    <property type="term" value="C:extracellular matrix"/>
    <property type="evidence" value="ECO:0007669"/>
    <property type="project" value="InterPro"/>
</dbReference>
<dbReference type="SUPFAM" id="SSF50923">
    <property type="entry name" value="Hemopexin-like domain"/>
    <property type="match status" value="1"/>
</dbReference>
<evidence type="ECO:0000256" key="11">
    <source>
        <dbReference type="PIRSR" id="PIRSR621190-2"/>
    </source>
</evidence>
<evidence type="ECO:0000256" key="8">
    <source>
        <dbReference type="ARBA" id="ARBA00023145"/>
    </source>
</evidence>
<dbReference type="InterPro" id="IPR001818">
    <property type="entry name" value="Pept_M10_metallopeptidase"/>
</dbReference>
<evidence type="ECO:0000256" key="1">
    <source>
        <dbReference type="ARBA" id="ARBA00010370"/>
    </source>
</evidence>
<dbReference type="SUPFAM" id="SSF55486">
    <property type="entry name" value="Metalloproteases ('zincins'), catalytic domain"/>
    <property type="match status" value="1"/>
</dbReference>
<dbReference type="InterPro" id="IPR021190">
    <property type="entry name" value="Pept_M10A"/>
</dbReference>
<organism evidence="15 16">
    <name type="scientific">Chiloscyllium punctatum</name>
    <name type="common">Brownbanded bambooshark</name>
    <name type="synonym">Hemiscyllium punctatum</name>
    <dbReference type="NCBI Taxonomy" id="137246"/>
    <lineage>
        <taxon>Eukaryota</taxon>
        <taxon>Metazoa</taxon>
        <taxon>Chordata</taxon>
        <taxon>Craniata</taxon>
        <taxon>Vertebrata</taxon>
        <taxon>Chondrichthyes</taxon>
        <taxon>Elasmobranchii</taxon>
        <taxon>Galeomorphii</taxon>
        <taxon>Galeoidea</taxon>
        <taxon>Orectolobiformes</taxon>
        <taxon>Hemiscylliidae</taxon>
        <taxon>Chiloscyllium</taxon>
    </lineage>
</organism>
<keyword evidence="16" id="KW-1185">Reference proteome</keyword>
<dbReference type="Pfam" id="PF00045">
    <property type="entry name" value="Hemopexin"/>
    <property type="match status" value="4"/>
</dbReference>
<feature type="signal peptide" evidence="13">
    <location>
        <begin position="1"/>
        <end position="19"/>
    </location>
</feature>
<dbReference type="GO" id="GO:0008270">
    <property type="term" value="F:zinc ion binding"/>
    <property type="evidence" value="ECO:0007669"/>
    <property type="project" value="InterPro"/>
</dbReference>
<evidence type="ECO:0000256" key="2">
    <source>
        <dbReference type="ARBA" id="ARBA00022670"/>
    </source>
</evidence>
<keyword evidence="5" id="KW-0378">Hydrolase</keyword>
<feature type="binding site" evidence="11">
    <location>
        <position position="187"/>
    </location>
    <ligand>
        <name>Zn(2+)</name>
        <dbReference type="ChEBI" id="CHEBI:29105"/>
        <label>1</label>
    </ligand>
</feature>
<feature type="binding site" evidence="11">
    <location>
        <position position="180"/>
    </location>
    <ligand>
        <name>Ca(2+)</name>
        <dbReference type="ChEBI" id="CHEBI:29108"/>
        <label>3</label>
    </ligand>
</feature>
<dbReference type="InterPro" id="IPR018487">
    <property type="entry name" value="Hemopexin-like_repeat"/>
</dbReference>
<feature type="binding site" evidence="11">
    <location>
        <position position="172"/>
    </location>
    <ligand>
        <name>Zn(2+)</name>
        <dbReference type="ChEBI" id="CHEBI:29105"/>
        <label>1</label>
    </ligand>
</feature>
<keyword evidence="2" id="KW-0645">Protease</keyword>
<evidence type="ECO:0000313" key="15">
    <source>
        <dbReference type="EMBL" id="GCC34516.1"/>
    </source>
</evidence>